<dbReference type="EMBL" id="CP004393">
    <property type="protein sequence ID" value="AJE45786.1"/>
    <property type="molecule type" value="Genomic_DNA"/>
</dbReference>
<dbReference type="Pfam" id="PF02464">
    <property type="entry name" value="CinA"/>
    <property type="match status" value="1"/>
</dbReference>
<name>A0A0B5DYI4_9RHOB</name>
<evidence type="ECO:0000313" key="3">
    <source>
        <dbReference type="Proteomes" id="UP000031521"/>
    </source>
</evidence>
<dbReference type="HOGENOM" id="CLU_030805_1_1_5"/>
<evidence type="ECO:0000313" key="2">
    <source>
        <dbReference type="EMBL" id="AJE45786.1"/>
    </source>
</evidence>
<sequence>MNTAISSDMMTRRTRRVLIRICDRGLKLTTAESCTGGLIAALVTDIEGCSHAFERGFVVYTDAAKHEVLGVSREMLRRCGAVSAAVAIAMAEGALHRSDADIAVSVTGYAGPSAEGGEEGRVHFALARQDGETLHREEGFGPLGRDPIRQRCLETVLDMLEDIVA</sequence>
<feature type="domain" description="CinA C-terminal" evidence="1">
    <location>
        <begin position="16"/>
        <end position="162"/>
    </location>
</feature>
<dbReference type="Proteomes" id="UP000031521">
    <property type="component" value="Chromosome"/>
</dbReference>
<dbReference type="SUPFAM" id="SSF142433">
    <property type="entry name" value="CinA-like"/>
    <property type="match status" value="1"/>
</dbReference>
<accession>A0A0B5DYI4</accession>
<dbReference type="InterPro" id="IPR036653">
    <property type="entry name" value="CinA-like_C"/>
</dbReference>
<dbReference type="Gene3D" id="3.90.950.20">
    <property type="entry name" value="CinA-like"/>
    <property type="match status" value="1"/>
</dbReference>
<organism evidence="2 3">
    <name type="scientific">Celeribacter indicus</name>
    <dbReference type="NCBI Taxonomy" id="1208324"/>
    <lineage>
        <taxon>Bacteria</taxon>
        <taxon>Pseudomonadati</taxon>
        <taxon>Pseudomonadota</taxon>
        <taxon>Alphaproteobacteria</taxon>
        <taxon>Rhodobacterales</taxon>
        <taxon>Roseobacteraceae</taxon>
        <taxon>Celeribacter</taxon>
    </lineage>
</organism>
<keyword evidence="3" id="KW-1185">Reference proteome</keyword>
<reference evidence="2 3" key="1">
    <citation type="journal article" date="2014" name="Int. J. Syst. Evol. Microbiol.">
        <title>Celeribacter indicus sp. nov., a polycyclic aromatic hydrocarbon-degrading bacterium from deep-sea sediment and reclassification of Huaishuia halophila as Celeribacter halophilus comb. nov.</title>
        <authorList>
            <person name="Lai Q."/>
            <person name="Cao J."/>
            <person name="Yuan J."/>
            <person name="Li F."/>
            <person name="Shao Z."/>
        </authorList>
    </citation>
    <scope>NUCLEOTIDE SEQUENCE [LARGE SCALE GENOMIC DNA]</scope>
    <source>
        <strain evidence="2">P73</strain>
    </source>
</reference>
<dbReference type="InterPro" id="IPR008136">
    <property type="entry name" value="CinA_C"/>
</dbReference>
<dbReference type="OrthoDB" id="9801454at2"/>
<evidence type="ECO:0000259" key="1">
    <source>
        <dbReference type="Pfam" id="PF02464"/>
    </source>
</evidence>
<gene>
    <name evidence="2" type="ORF">P73_1071</name>
</gene>
<dbReference type="KEGG" id="cid:P73_1071"/>
<dbReference type="RefSeq" id="WP_043868792.1">
    <property type="nucleotide sequence ID" value="NZ_CP004393.1"/>
</dbReference>
<dbReference type="AlphaFoldDB" id="A0A0B5DYI4"/>
<dbReference type="NCBIfam" id="TIGR00199">
    <property type="entry name" value="PncC_domain"/>
    <property type="match status" value="1"/>
</dbReference>
<protein>
    <submittedName>
        <fullName evidence="2">CinA domain-containing protein</fullName>
    </submittedName>
</protein>
<dbReference type="STRING" id="1208324.P73_1071"/>
<proteinExistence type="predicted"/>